<evidence type="ECO:0000313" key="7">
    <source>
        <dbReference type="EMBL" id="ANP47234.1"/>
    </source>
</evidence>
<keyword evidence="5 6" id="KW-0949">S-adenosyl-L-methionine</keyword>
<evidence type="ECO:0000256" key="6">
    <source>
        <dbReference type="HAMAP-Rule" id="MF_00735"/>
    </source>
</evidence>
<dbReference type="PIRSF" id="PIRSF000401">
    <property type="entry name" value="RPL11_MTase"/>
    <property type="match status" value="1"/>
</dbReference>
<dbReference type="Proteomes" id="UP000092498">
    <property type="component" value="Chromosome"/>
</dbReference>
<dbReference type="RefSeq" id="WP_066773054.1">
    <property type="nucleotide sequence ID" value="NZ_CP013244.1"/>
</dbReference>
<evidence type="ECO:0000256" key="4">
    <source>
        <dbReference type="ARBA" id="ARBA00022679"/>
    </source>
</evidence>
<dbReference type="OrthoDB" id="9785995at2"/>
<keyword evidence="2 6" id="KW-0963">Cytoplasm</keyword>
<dbReference type="PANTHER" id="PTHR43648:SF1">
    <property type="entry name" value="ELECTRON TRANSFER FLAVOPROTEIN BETA SUBUNIT LYSINE METHYLTRANSFERASE"/>
    <property type="match status" value="1"/>
</dbReference>
<keyword evidence="4 6" id="KW-0808">Transferase</keyword>
<keyword evidence="3 6" id="KW-0489">Methyltransferase</keyword>
<sequence>MLLLTALGSQTLIRAAADELDRHDPSPADAVSWFEEKPGKFRIEIYVPTQQDAASVEAIVGAAAPELHLKIKKVKAADWVAMSLEGLPAVRAGRFVVAGAHALAGEANGRTRIWIEASEAFGTGHHGTTWGCLMALEGVLRERRVERVLDMGAGSGVLAIAAAKHGADALAIEIDHRAAAIAKINAKQNKVGPRMQVIAGDGARYIASKQFDLVFANILMRPLIRLAPKLVRAIEPGGTLILSGLLRQQAGLVREAYANRGLILEKQIPKEAWMTLVWRKP</sequence>
<dbReference type="CDD" id="cd02440">
    <property type="entry name" value="AdoMet_MTases"/>
    <property type="match status" value="1"/>
</dbReference>
<dbReference type="HAMAP" id="MF_00735">
    <property type="entry name" value="Methyltr_PrmA"/>
    <property type="match status" value="1"/>
</dbReference>
<evidence type="ECO:0000313" key="8">
    <source>
        <dbReference type="Proteomes" id="UP000092498"/>
    </source>
</evidence>
<dbReference type="SUPFAM" id="SSF53335">
    <property type="entry name" value="S-adenosyl-L-methionine-dependent methyltransferases"/>
    <property type="match status" value="1"/>
</dbReference>
<dbReference type="STRING" id="1759059.ATE48_15550"/>
<accession>A0A1B1AL02</accession>
<dbReference type="GO" id="GO:0032259">
    <property type="term" value="P:methylation"/>
    <property type="evidence" value="ECO:0007669"/>
    <property type="project" value="UniProtKB-KW"/>
</dbReference>
<comment type="subcellular location">
    <subcellularLocation>
        <location evidence="6">Cytoplasm</location>
    </subcellularLocation>
</comment>
<dbReference type="FunCoup" id="A0A1B1AL02">
    <property type="interactions" value="422"/>
</dbReference>
<evidence type="ECO:0000256" key="2">
    <source>
        <dbReference type="ARBA" id="ARBA00022490"/>
    </source>
</evidence>
<proteinExistence type="inferred from homology"/>
<name>A0A1B1AL02_9PROT</name>
<dbReference type="InParanoid" id="A0A1B1AL02"/>
<dbReference type="EMBL" id="CP013244">
    <property type="protein sequence ID" value="ANP47234.1"/>
    <property type="molecule type" value="Genomic_DNA"/>
</dbReference>
<comment type="similarity">
    <text evidence="1 6">Belongs to the methyltransferase superfamily. PrmA family.</text>
</comment>
<evidence type="ECO:0000256" key="1">
    <source>
        <dbReference type="ARBA" id="ARBA00009741"/>
    </source>
</evidence>
<dbReference type="AlphaFoldDB" id="A0A1B1AL02"/>
<protein>
    <recommendedName>
        <fullName evidence="6">Ribosomal protein L11 methyltransferase</fullName>
        <shortName evidence="6">L11 Mtase</shortName>
        <ecNumber evidence="6">2.1.1.-</ecNumber>
    </recommendedName>
</protein>
<keyword evidence="8" id="KW-1185">Reference proteome</keyword>
<evidence type="ECO:0000256" key="3">
    <source>
        <dbReference type="ARBA" id="ARBA00022603"/>
    </source>
</evidence>
<dbReference type="Pfam" id="PF06325">
    <property type="entry name" value="PrmA"/>
    <property type="match status" value="1"/>
</dbReference>
<organism evidence="7 8">
    <name type="scientific">Candidatus Viadribacter manganicus</name>
    <dbReference type="NCBI Taxonomy" id="1759059"/>
    <lineage>
        <taxon>Bacteria</taxon>
        <taxon>Pseudomonadati</taxon>
        <taxon>Pseudomonadota</taxon>
        <taxon>Alphaproteobacteria</taxon>
        <taxon>Hyphomonadales</taxon>
        <taxon>Hyphomonadaceae</taxon>
        <taxon>Candidatus Viadribacter</taxon>
    </lineage>
</organism>
<dbReference type="Gene3D" id="3.40.50.150">
    <property type="entry name" value="Vaccinia Virus protein VP39"/>
    <property type="match status" value="1"/>
</dbReference>
<dbReference type="EC" id="2.1.1.-" evidence="6"/>
<comment type="caution">
    <text evidence="6">Lacks conserved residue(s) required for the propagation of feature annotation.</text>
</comment>
<reference evidence="7 8" key="1">
    <citation type="submission" date="2015-11" db="EMBL/GenBank/DDBJ databases">
        <title>Whole-Genome Sequence of Candidatus Oderbacter manganicum from the National Park Lower Oder Valley, Germany.</title>
        <authorList>
            <person name="Braun B."/>
            <person name="Liere K."/>
            <person name="Szewzyk U."/>
        </authorList>
    </citation>
    <scope>NUCLEOTIDE SEQUENCE [LARGE SCALE GENOMIC DNA]</scope>
    <source>
        <strain evidence="7 8">OTSz_A_272</strain>
    </source>
</reference>
<dbReference type="KEGG" id="cbot:ATE48_15550"/>
<evidence type="ECO:0000256" key="5">
    <source>
        <dbReference type="ARBA" id="ARBA00022691"/>
    </source>
</evidence>
<dbReference type="InterPro" id="IPR050078">
    <property type="entry name" value="Ribosomal_L11_MeTrfase_PrmA"/>
</dbReference>
<dbReference type="InterPro" id="IPR004498">
    <property type="entry name" value="Ribosomal_PrmA_MeTrfase"/>
</dbReference>
<dbReference type="InterPro" id="IPR029063">
    <property type="entry name" value="SAM-dependent_MTases_sf"/>
</dbReference>
<comment type="catalytic activity">
    <reaction evidence="6">
        <text>L-lysyl-[protein] + 3 S-adenosyl-L-methionine = N(6),N(6),N(6)-trimethyl-L-lysyl-[protein] + 3 S-adenosyl-L-homocysteine + 3 H(+)</text>
        <dbReference type="Rhea" id="RHEA:54192"/>
        <dbReference type="Rhea" id="RHEA-COMP:9752"/>
        <dbReference type="Rhea" id="RHEA-COMP:13826"/>
        <dbReference type="ChEBI" id="CHEBI:15378"/>
        <dbReference type="ChEBI" id="CHEBI:29969"/>
        <dbReference type="ChEBI" id="CHEBI:57856"/>
        <dbReference type="ChEBI" id="CHEBI:59789"/>
        <dbReference type="ChEBI" id="CHEBI:61961"/>
    </reaction>
</comment>
<dbReference type="GO" id="GO:0005737">
    <property type="term" value="C:cytoplasm"/>
    <property type="evidence" value="ECO:0007669"/>
    <property type="project" value="UniProtKB-SubCell"/>
</dbReference>
<dbReference type="GO" id="GO:0008276">
    <property type="term" value="F:protein methyltransferase activity"/>
    <property type="evidence" value="ECO:0007669"/>
    <property type="project" value="UniProtKB-UniRule"/>
</dbReference>
<dbReference type="PANTHER" id="PTHR43648">
    <property type="entry name" value="ELECTRON TRANSFER FLAVOPROTEIN BETA SUBUNIT LYSINE METHYLTRANSFERASE"/>
    <property type="match status" value="1"/>
</dbReference>
<comment type="function">
    <text evidence="6">Methylates ribosomal protein L11.</text>
</comment>
<gene>
    <name evidence="6" type="primary">prmA</name>
    <name evidence="7" type="ORF">ATE48_15550</name>
</gene>